<dbReference type="InterPro" id="IPR036869">
    <property type="entry name" value="J_dom_sf"/>
</dbReference>
<dbReference type="GO" id="GO:0005737">
    <property type="term" value="C:cytoplasm"/>
    <property type="evidence" value="ECO:0007669"/>
    <property type="project" value="TreeGrafter"/>
</dbReference>
<comment type="caution">
    <text evidence="3">The sequence shown here is derived from an EMBL/GenBank/DDBJ whole genome shotgun (WGS) entry which is preliminary data.</text>
</comment>
<dbReference type="SUPFAM" id="SSF46565">
    <property type="entry name" value="Chaperone J-domain"/>
    <property type="match status" value="1"/>
</dbReference>
<dbReference type="Proteomes" id="UP000886523">
    <property type="component" value="Unassembled WGS sequence"/>
</dbReference>
<dbReference type="Pfam" id="PF23302">
    <property type="entry name" value="HTH_DNAJC9"/>
    <property type="match status" value="1"/>
</dbReference>
<dbReference type="CDD" id="cd06257">
    <property type="entry name" value="DnaJ"/>
    <property type="match status" value="1"/>
</dbReference>
<dbReference type="PANTHER" id="PTHR44144:SF1">
    <property type="entry name" value="DNAJ HOMOLOG SUBFAMILY C MEMBER 9"/>
    <property type="match status" value="1"/>
</dbReference>
<proteinExistence type="predicted"/>
<evidence type="ECO:0000256" key="1">
    <source>
        <dbReference type="SAM" id="MobiDB-lite"/>
    </source>
</evidence>
<organism evidence="3 4">
    <name type="scientific">Hydnum rufescens UP504</name>
    <dbReference type="NCBI Taxonomy" id="1448309"/>
    <lineage>
        <taxon>Eukaryota</taxon>
        <taxon>Fungi</taxon>
        <taxon>Dikarya</taxon>
        <taxon>Basidiomycota</taxon>
        <taxon>Agaricomycotina</taxon>
        <taxon>Agaricomycetes</taxon>
        <taxon>Cantharellales</taxon>
        <taxon>Hydnaceae</taxon>
        <taxon>Hydnum</taxon>
    </lineage>
</organism>
<gene>
    <name evidence="3" type="ORF">BS47DRAFT_208317</name>
</gene>
<feature type="region of interest" description="Disordered" evidence="1">
    <location>
        <begin position="181"/>
        <end position="208"/>
    </location>
</feature>
<dbReference type="Gene3D" id="1.10.287.110">
    <property type="entry name" value="DnaJ domain"/>
    <property type="match status" value="1"/>
</dbReference>
<dbReference type="InterPro" id="IPR056453">
    <property type="entry name" value="HTH_DNAJC9"/>
</dbReference>
<sequence>MDPDPITQFFPDQEDVDLYAVLELGSSATPEEIKKSYRRLALAHHPDKHTSASDSAKRATSLKFQQIGYAYTVLGDATRRARYDATGRTDEGLLSGVADSEGGWEAYFEAVFEKVSRERLDEDKARYQGSEEEKADIIAAYKSSKGSLPAIMSHIPHISYTDEPRLVTLVNSLVASGELPSFPAWDKSAKDEKARKARKKAGEKEAKEAEEAAKALGVWDEFFGSGKPTAKASKSTSKSKGTGKGSDPGAEEEAAGVDNENDRESTLKALHSA</sequence>
<dbReference type="PRINTS" id="PR00625">
    <property type="entry name" value="JDOMAIN"/>
</dbReference>
<dbReference type="OrthoDB" id="110024at2759"/>
<dbReference type="PROSITE" id="PS50076">
    <property type="entry name" value="DNAJ_2"/>
    <property type="match status" value="1"/>
</dbReference>
<dbReference type="GO" id="GO:0031072">
    <property type="term" value="F:heat shock protein binding"/>
    <property type="evidence" value="ECO:0007669"/>
    <property type="project" value="TreeGrafter"/>
</dbReference>
<dbReference type="AlphaFoldDB" id="A0A9P6APQ8"/>
<feature type="domain" description="J" evidence="2">
    <location>
        <begin position="17"/>
        <end position="87"/>
    </location>
</feature>
<dbReference type="Pfam" id="PF00226">
    <property type="entry name" value="DnaJ"/>
    <property type="match status" value="1"/>
</dbReference>
<keyword evidence="4" id="KW-1185">Reference proteome</keyword>
<dbReference type="SMART" id="SM00271">
    <property type="entry name" value="DnaJ"/>
    <property type="match status" value="1"/>
</dbReference>
<feature type="region of interest" description="Disordered" evidence="1">
    <location>
        <begin position="223"/>
        <end position="273"/>
    </location>
</feature>
<evidence type="ECO:0000313" key="4">
    <source>
        <dbReference type="Proteomes" id="UP000886523"/>
    </source>
</evidence>
<dbReference type="GO" id="GO:0005634">
    <property type="term" value="C:nucleus"/>
    <property type="evidence" value="ECO:0007669"/>
    <property type="project" value="TreeGrafter"/>
</dbReference>
<evidence type="ECO:0000259" key="2">
    <source>
        <dbReference type="PROSITE" id="PS50076"/>
    </source>
</evidence>
<accession>A0A9P6APQ8</accession>
<dbReference type="InterPro" id="IPR052594">
    <property type="entry name" value="J_domain-containing_protein"/>
</dbReference>
<dbReference type="PANTHER" id="PTHR44144">
    <property type="entry name" value="DNAJ HOMOLOG SUBFAMILY C MEMBER 9"/>
    <property type="match status" value="1"/>
</dbReference>
<feature type="compositionally biased region" description="Acidic residues" evidence="1">
    <location>
        <begin position="249"/>
        <end position="259"/>
    </location>
</feature>
<dbReference type="InterPro" id="IPR001623">
    <property type="entry name" value="DnaJ_domain"/>
</dbReference>
<dbReference type="EMBL" id="MU129053">
    <property type="protein sequence ID" value="KAF9508681.1"/>
    <property type="molecule type" value="Genomic_DNA"/>
</dbReference>
<name>A0A9P6APQ8_9AGAM</name>
<reference evidence="3" key="1">
    <citation type="journal article" date="2020" name="Nat. Commun.">
        <title>Large-scale genome sequencing of mycorrhizal fungi provides insights into the early evolution of symbiotic traits.</title>
        <authorList>
            <person name="Miyauchi S."/>
            <person name="Kiss E."/>
            <person name="Kuo A."/>
            <person name="Drula E."/>
            <person name="Kohler A."/>
            <person name="Sanchez-Garcia M."/>
            <person name="Morin E."/>
            <person name="Andreopoulos B."/>
            <person name="Barry K.W."/>
            <person name="Bonito G."/>
            <person name="Buee M."/>
            <person name="Carver A."/>
            <person name="Chen C."/>
            <person name="Cichocki N."/>
            <person name="Clum A."/>
            <person name="Culley D."/>
            <person name="Crous P.W."/>
            <person name="Fauchery L."/>
            <person name="Girlanda M."/>
            <person name="Hayes R.D."/>
            <person name="Keri Z."/>
            <person name="LaButti K."/>
            <person name="Lipzen A."/>
            <person name="Lombard V."/>
            <person name="Magnuson J."/>
            <person name="Maillard F."/>
            <person name="Murat C."/>
            <person name="Nolan M."/>
            <person name="Ohm R.A."/>
            <person name="Pangilinan J."/>
            <person name="Pereira M.F."/>
            <person name="Perotto S."/>
            <person name="Peter M."/>
            <person name="Pfister S."/>
            <person name="Riley R."/>
            <person name="Sitrit Y."/>
            <person name="Stielow J.B."/>
            <person name="Szollosi G."/>
            <person name="Zifcakova L."/>
            <person name="Stursova M."/>
            <person name="Spatafora J.W."/>
            <person name="Tedersoo L."/>
            <person name="Vaario L.M."/>
            <person name="Yamada A."/>
            <person name="Yan M."/>
            <person name="Wang P."/>
            <person name="Xu J."/>
            <person name="Bruns T."/>
            <person name="Baldrian P."/>
            <person name="Vilgalys R."/>
            <person name="Dunand C."/>
            <person name="Henrissat B."/>
            <person name="Grigoriev I.V."/>
            <person name="Hibbett D."/>
            <person name="Nagy L.G."/>
            <person name="Martin F.M."/>
        </authorList>
    </citation>
    <scope>NUCLEOTIDE SEQUENCE</scope>
    <source>
        <strain evidence="3">UP504</strain>
    </source>
</reference>
<protein>
    <recommendedName>
        <fullName evidence="2">J domain-containing protein</fullName>
    </recommendedName>
</protein>
<feature type="compositionally biased region" description="Low complexity" evidence="1">
    <location>
        <begin position="224"/>
        <end position="248"/>
    </location>
</feature>
<feature type="compositionally biased region" description="Basic and acidic residues" evidence="1">
    <location>
        <begin position="187"/>
        <end position="208"/>
    </location>
</feature>
<evidence type="ECO:0000313" key="3">
    <source>
        <dbReference type="EMBL" id="KAF9508681.1"/>
    </source>
</evidence>